<feature type="region of interest" description="Disordered" evidence="1">
    <location>
        <begin position="108"/>
        <end position="129"/>
    </location>
</feature>
<proteinExistence type="predicted"/>
<gene>
    <name evidence="2" type="ORF">CVT26_013807</name>
</gene>
<keyword evidence="3" id="KW-1185">Reference proteome</keyword>
<protein>
    <submittedName>
        <fullName evidence="2">Uncharacterized protein</fullName>
    </submittedName>
</protein>
<accession>A0A409Y6I8</accession>
<evidence type="ECO:0000313" key="2">
    <source>
        <dbReference type="EMBL" id="PPQ98646.1"/>
    </source>
</evidence>
<dbReference type="InParanoid" id="A0A409Y6I8"/>
<evidence type="ECO:0000256" key="1">
    <source>
        <dbReference type="SAM" id="MobiDB-lite"/>
    </source>
</evidence>
<feature type="region of interest" description="Disordered" evidence="1">
    <location>
        <begin position="143"/>
        <end position="162"/>
    </location>
</feature>
<sequence length="227" mass="26184">MVNSLVNRLGTIEKVPGIQDEVRASEETPDREEGTSSKDKGKTIDPRNWGNAGISEEELDFDFQRKNQEEPKAWGSPLEDDDEEYRRLKEMERQFFLAKENYLRKKFDDWIPDPEPRKTERISTTPMSQDVEDLINRAARQRTNAKNADAIRPSNQLPPESLLGQFFHRPRADGVRINDPDLSGHSFGSLNTPDNRTSTSRFKPLVPTAPDKYSSEADFMKFYKYIT</sequence>
<dbReference type="STRING" id="231916.A0A409Y6I8"/>
<evidence type="ECO:0000313" key="3">
    <source>
        <dbReference type="Proteomes" id="UP000284706"/>
    </source>
</evidence>
<name>A0A409Y6I8_9AGAR</name>
<dbReference type="OrthoDB" id="3071025at2759"/>
<reference evidence="2 3" key="1">
    <citation type="journal article" date="2018" name="Evol. Lett.">
        <title>Horizontal gene cluster transfer increased hallucinogenic mushroom diversity.</title>
        <authorList>
            <person name="Reynolds H.T."/>
            <person name="Vijayakumar V."/>
            <person name="Gluck-Thaler E."/>
            <person name="Korotkin H.B."/>
            <person name="Matheny P.B."/>
            <person name="Slot J.C."/>
        </authorList>
    </citation>
    <scope>NUCLEOTIDE SEQUENCE [LARGE SCALE GENOMIC DNA]</scope>
    <source>
        <strain evidence="2 3">SRW20</strain>
    </source>
</reference>
<dbReference type="Proteomes" id="UP000284706">
    <property type="component" value="Unassembled WGS sequence"/>
</dbReference>
<organism evidence="2 3">
    <name type="scientific">Gymnopilus dilepis</name>
    <dbReference type="NCBI Taxonomy" id="231916"/>
    <lineage>
        <taxon>Eukaryota</taxon>
        <taxon>Fungi</taxon>
        <taxon>Dikarya</taxon>
        <taxon>Basidiomycota</taxon>
        <taxon>Agaricomycotina</taxon>
        <taxon>Agaricomycetes</taxon>
        <taxon>Agaricomycetidae</taxon>
        <taxon>Agaricales</taxon>
        <taxon>Agaricineae</taxon>
        <taxon>Hymenogastraceae</taxon>
        <taxon>Gymnopilus</taxon>
    </lineage>
</organism>
<feature type="region of interest" description="Disordered" evidence="1">
    <location>
        <begin position="1"/>
        <end position="58"/>
    </location>
</feature>
<dbReference type="AlphaFoldDB" id="A0A409Y6I8"/>
<feature type="region of interest" description="Disordered" evidence="1">
    <location>
        <begin position="174"/>
        <end position="204"/>
    </location>
</feature>
<dbReference type="EMBL" id="NHYE01001104">
    <property type="protein sequence ID" value="PPQ98646.1"/>
    <property type="molecule type" value="Genomic_DNA"/>
</dbReference>
<comment type="caution">
    <text evidence="2">The sequence shown here is derived from an EMBL/GenBank/DDBJ whole genome shotgun (WGS) entry which is preliminary data.</text>
</comment>
<feature type="compositionally biased region" description="Polar residues" evidence="1">
    <location>
        <begin position="186"/>
        <end position="201"/>
    </location>
</feature>
<feature type="compositionally biased region" description="Basic and acidic residues" evidence="1">
    <location>
        <begin position="108"/>
        <end position="121"/>
    </location>
</feature>
<feature type="compositionally biased region" description="Basic and acidic residues" evidence="1">
    <location>
        <begin position="20"/>
        <end position="45"/>
    </location>
</feature>